<feature type="chain" id="PRO_5026031358" description="Collagen-like protein" evidence="3">
    <location>
        <begin position="27"/>
        <end position="621"/>
    </location>
</feature>
<gene>
    <name evidence="4" type="ORF">HGI30_03820</name>
</gene>
<feature type="transmembrane region" description="Helical" evidence="2">
    <location>
        <begin position="298"/>
        <end position="317"/>
    </location>
</feature>
<keyword evidence="2" id="KW-1133">Transmembrane helix</keyword>
<name>A0A6H2GUF0_9BACL</name>
<organism evidence="4 5">
    <name type="scientific">Paenibacillus albicereus</name>
    <dbReference type="NCBI Taxonomy" id="2726185"/>
    <lineage>
        <taxon>Bacteria</taxon>
        <taxon>Bacillati</taxon>
        <taxon>Bacillota</taxon>
        <taxon>Bacilli</taxon>
        <taxon>Bacillales</taxon>
        <taxon>Paenibacillaceae</taxon>
        <taxon>Paenibacillus</taxon>
    </lineage>
</organism>
<feature type="compositionally biased region" description="Low complexity" evidence="1">
    <location>
        <begin position="216"/>
        <end position="225"/>
    </location>
</feature>
<keyword evidence="2" id="KW-0472">Membrane</keyword>
<feature type="compositionally biased region" description="Low complexity" evidence="1">
    <location>
        <begin position="236"/>
        <end position="245"/>
    </location>
</feature>
<sequence>MRRIRIRSWTRALILLTLLLGGAAHAAAPVMAEADSGIGTGLDSYEIPDKGGEKPPSSIEVAVPDGSTGSPDYSSGDTASPGPPDPGRTGDGDVDPGDTNPGGTNPGGANPGDTNPGGANPGGANPGGANPGGANPGGANPGGANPGGTNPDGTNPDGTNPDGTNPDGTNPDGTDPGGSNPGGTNPGGTDPPGSTGPGGPQDPGSVDPDGTDDGDTNPGDTDPGGTDPGGTDPGKTDPGSTDPGGTDAGGGKPWYQSLWDNTVQFAKGAGGGLLGAAIVVGVVVGVAAIIGITFAAPVIIAALVVGAIAGGIYALVAGDSFSFIKSIGIGGMAAGFVLTLGHAGVFGAVRGGIQLIRSAGLKSALRTAGSRIASFSRSALSNLKSGFLNLVKHPVAAVKSTLTSKTFQFSAAVNMVMNMGIKMTFEGKLPTVGEVGIMAVESFAGALIFDRVGDALGAAARSPLGKRVAATVSQTFENVMVALAKPKEKLDPETAAASGFFKGFVLQSLFGGRLNRLRTEQNIGTAFSDLGGRTVDTVVPNRSRTITNVELNRIWNDTANTNNINRWDHSGNQVTQRQLDQLQGNQDALDRLQSRESSLQEAVEVGSDEAIKQGSSQLNKN</sequence>
<dbReference type="EMBL" id="CP051428">
    <property type="protein sequence ID" value="QJC50778.1"/>
    <property type="molecule type" value="Genomic_DNA"/>
</dbReference>
<feature type="compositionally biased region" description="Gly residues" evidence="1">
    <location>
        <begin position="119"/>
        <end position="146"/>
    </location>
</feature>
<keyword evidence="3" id="KW-0732">Signal</keyword>
<evidence type="ECO:0000256" key="3">
    <source>
        <dbReference type="SAM" id="SignalP"/>
    </source>
</evidence>
<feature type="transmembrane region" description="Helical" evidence="2">
    <location>
        <begin position="271"/>
        <end position="291"/>
    </location>
</feature>
<feature type="compositionally biased region" description="Low complexity" evidence="1">
    <location>
        <begin position="147"/>
        <end position="174"/>
    </location>
</feature>
<feature type="signal peptide" evidence="3">
    <location>
        <begin position="1"/>
        <end position="26"/>
    </location>
</feature>
<evidence type="ECO:0000256" key="2">
    <source>
        <dbReference type="SAM" id="Phobius"/>
    </source>
</evidence>
<feature type="compositionally biased region" description="Polar residues" evidence="1">
    <location>
        <begin position="67"/>
        <end position="78"/>
    </location>
</feature>
<reference evidence="4 5" key="1">
    <citation type="submission" date="2020-04" db="EMBL/GenBank/DDBJ databases">
        <title>Novel Paenibacillus strain UniB2 isolated from commercial digestive syrup.</title>
        <authorList>
            <person name="Thorat V."/>
            <person name="Kirdat K."/>
            <person name="Tiwarekar B."/>
            <person name="Yadav A."/>
        </authorList>
    </citation>
    <scope>NUCLEOTIDE SEQUENCE [LARGE SCALE GENOMIC DNA]</scope>
    <source>
        <strain evidence="4 5">UniB2</strain>
    </source>
</reference>
<feature type="compositionally biased region" description="Gly residues" evidence="1">
    <location>
        <begin position="175"/>
        <end position="186"/>
    </location>
</feature>
<dbReference type="Proteomes" id="UP000502136">
    <property type="component" value="Chromosome"/>
</dbReference>
<feature type="region of interest" description="Disordered" evidence="1">
    <location>
        <begin position="598"/>
        <end position="621"/>
    </location>
</feature>
<keyword evidence="2" id="KW-0812">Transmembrane</keyword>
<protein>
    <recommendedName>
        <fullName evidence="6">Collagen-like protein</fullName>
    </recommendedName>
</protein>
<proteinExistence type="predicted"/>
<dbReference type="KEGG" id="palr:HGI30_03820"/>
<evidence type="ECO:0000313" key="4">
    <source>
        <dbReference type="EMBL" id="QJC50778.1"/>
    </source>
</evidence>
<accession>A0A6H2GUF0</accession>
<keyword evidence="5" id="KW-1185">Reference proteome</keyword>
<feature type="transmembrane region" description="Helical" evidence="2">
    <location>
        <begin position="323"/>
        <end position="349"/>
    </location>
</feature>
<evidence type="ECO:0000313" key="5">
    <source>
        <dbReference type="Proteomes" id="UP000502136"/>
    </source>
</evidence>
<feature type="region of interest" description="Disordered" evidence="1">
    <location>
        <begin position="43"/>
        <end position="255"/>
    </location>
</feature>
<dbReference type="RefSeq" id="WP_168906433.1">
    <property type="nucleotide sequence ID" value="NZ_CP051428.1"/>
</dbReference>
<evidence type="ECO:0000256" key="1">
    <source>
        <dbReference type="SAM" id="MobiDB-lite"/>
    </source>
</evidence>
<evidence type="ECO:0008006" key="6">
    <source>
        <dbReference type="Google" id="ProtNLM"/>
    </source>
</evidence>
<dbReference type="AlphaFoldDB" id="A0A6H2GUF0"/>